<dbReference type="Gene3D" id="2.60.200.40">
    <property type="match status" value="1"/>
</dbReference>
<evidence type="ECO:0000256" key="10">
    <source>
        <dbReference type="ARBA" id="ARBA00023098"/>
    </source>
</evidence>
<evidence type="ECO:0000256" key="11">
    <source>
        <dbReference type="ARBA" id="ARBA00023209"/>
    </source>
</evidence>
<keyword evidence="15" id="KW-1185">Reference proteome</keyword>
<dbReference type="PANTHER" id="PTHR12358">
    <property type="entry name" value="SPHINGOSINE KINASE"/>
    <property type="match status" value="1"/>
</dbReference>
<dbReference type="InterPro" id="IPR005218">
    <property type="entry name" value="Diacylglycerol/lipid_kinase"/>
</dbReference>
<organism evidence="14 15">
    <name type="scientific">Tepidimicrobium xylanilyticum</name>
    <dbReference type="NCBI Taxonomy" id="1123352"/>
    <lineage>
        <taxon>Bacteria</taxon>
        <taxon>Bacillati</taxon>
        <taxon>Bacillota</taxon>
        <taxon>Tissierellia</taxon>
        <taxon>Tissierellales</taxon>
        <taxon>Tepidimicrobiaceae</taxon>
        <taxon>Tepidimicrobium</taxon>
    </lineage>
</organism>
<keyword evidence="9" id="KW-0460">Magnesium</keyword>
<dbReference type="GO" id="GO:0005886">
    <property type="term" value="C:plasma membrane"/>
    <property type="evidence" value="ECO:0007669"/>
    <property type="project" value="TreeGrafter"/>
</dbReference>
<evidence type="ECO:0000256" key="6">
    <source>
        <dbReference type="ARBA" id="ARBA00022741"/>
    </source>
</evidence>
<dbReference type="EMBL" id="FNNG01000009">
    <property type="protein sequence ID" value="SDX29952.1"/>
    <property type="molecule type" value="Genomic_DNA"/>
</dbReference>
<evidence type="ECO:0000256" key="1">
    <source>
        <dbReference type="ARBA" id="ARBA00001946"/>
    </source>
</evidence>
<dbReference type="RefSeq" id="WP_093753393.1">
    <property type="nucleotide sequence ID" value="NZ_BSYN01000015.1"/>
</dbReference>
<dbReference type="NCBIfam" id="TIGR00147">
    <property type="entry name" value="YegS/Rv2252/BmrU family lipid kinase"/>
    <property type="match status" value="1"/>
</dbReference>
<keyword evidence="7 14" id="KW-0418">Kinase</keyword>
<dbReference type="OrthoDB" id="142078at2"/>
<feature type="domain" description="DAGKc" evidence="13">
    <location>
        <begin position="1"/>
        <end position="129"/>
    </location>
</feature>
<evidence type="ECO:0000259" key="13">
    <source>
        <dbReference type="PROSITE" id="PS50146"/>
    </source>
</evidence>
<dbReference type="InterPro" id="IPR050187">
    <property type="entry name" value="Lipid_Phosphate_FormReg"/>
</dbReference>
<dbReference type="PANTHER" id="PTHR12358:SF106">
    <property type="entry name" value="LIPID KINASE YEGS"/>
    <property type="match status" value="1"/>
</dbReference>
<keyword evidence="12" id="KW-1208">Phospholipid metabolism</keyword>
<accession>A0A1H3AJR1</accession>
<dbReference type="GO" id="GO:0008654">
    <property type="term" value="P:phospholipid biosynthetic process"/>
    <property type="evidence" value="ECO:0007669"/>
    <property type="project" value="UniProtKB-KW"/>
</dbReference>
<evidence type="ECO:0000313" key="14">
    <source>
        <dbReference type="EMBL" id="SDX29952.1"/>
    </source>
</evidence>
<evidence type="ECO:0000256" key="2">
    <source>
        <dbReference type="ARBA" id="ARBA00005983"/>
    </source>
</evidence>
<name>A0A1H3AJR1_9FIRM</name>
<keyword evidence="5" id="KW-0479">Metal-binding</keyword>
<reference evidence="14 15" key="1">
    <citation type="submission" date="2016-10" db="EMBL/GenBank/DDBJ databases">
        <authorList>
            <person name="de Groot N.N."/>
        </authorList>
    </citation>
    <scope>NUCLEOTIDE SEQUENCE [LARGE SCALE GENOMIC DNA]</scope>
    <source>
        <strain evidence="14 15">DSM 23310</strain>
    </source>
</reference>
<keyword evidence="10" id="KW-0443">Lipid metabolism</keyword>
<dbReference type="AlphaFoldDB" id="A0A1H3AJR1"/>
<dbReference type="InterPro" id="IPR016064">
    <property type="entry name" value="NAD/diacylglycerol_kinase_sf"/>
</dbReference>
<keyword evidence="8" id="KW-0067">ATP-binding</keyword>
<dbReference type="GO" id="GO:0005524">
    <property type="term" value="F:ATP binding"/>
    <property type="evidence" value="ECO:0007669"/>
    <property type="project" value="UniProtKB-KW"/>
</dbReference>
<keyword evidence="6" id="KW-0547">Nucleotide-binding</keyword>
<dbReference type="Proteomes" id="UP000198828">
    <property type="component" value="Unassembled WGS sequence"/>
</dbReference>
<evidence type="ECO:0000313" key="15">
    <source>
        <dbReference type="Proteomes" id="UP000198828"/>
    </source>
</evidence>
<dbReference type="InterPro" id="IPR045540">
    <property type="entry name" value="YegS/DAGK_C"/>
</dbReference>
<dbReference type="InterPro" id="IPR001206">
    <property type="entry name" value="Diacylglycerol_kinase_cat_dom"/>
</dbReference>
<gene>
    <name evidence="14" type="ORF">SAMN05660923_02056</name>
</gene>
<dbReference type="Gene3D" id="3.40.50.10330">
    <property type="entry name" value="Probable inorganic polyphosphate/atp-NAD kinase, domain 1"/>
    <property type="match status" value="1"/>
</dbReference>
<evidence type="ECO:0000256" key="4">
    <source>
        <dbReference type="ARBA" id="ARBA00022679"/>
    </source>
</evidence>
<dbReference type="SUPFAM" id="SSF111331">
    <property type="entry name" value="NAD kinase/diacylglycerol kinase-like"/>
    <property type="match status" value="1"/>
</dbReference>
<dbReference type="Pfam" id="PF00781">
    <property type="entry name" value="DAGK_cat"/>
    <property type="match status" value="1"/>
</dbReference>
<evidence type="ECO:0000256" key="7">
    <source>
        <dbReference type="ARBA" id="ARBA00022777"/>
    </source>
</evidence>
<evidence type="ECO:0000256" key="9">
    <source>
        <dbReference type="ARBA" id="ARBA00022842"/>
    </source>
</evidence>
<dbReference type="InterPro" id="IPR017438">
    <property type="entry name" value="ATP-NAD_kinase_N"/>
</dbReference>
<protein>
    <submittedName>
        <fullName evidence="14">Lipid kinase, YegS/Rv2252/BmrU family</fullName>
    </submittedName>
</protein>
<sequence length="295" mass="32516">MDRILYIVNPVAGGGRTKKLIPIIDGHMKGREIDYDIVLTNKPGDAVHISKESLKRGYNKIVAVGGDGTVNEVALGILEYGQGVLGIIPSGTGNDLARTLNIPSNLGEAIEVIIKGSNKKIDVGIVNDNVFLNIASIGFDSEVVVTTEKIKKRLKSRFAYVLSIFLTLINFKDIKMRLEIDNISYDKDIFLIAVGNGKYYGGGVQILPMAVIEDGFFHVCLVNKISKLKLLFLLPTIINGSHIKQKKYVEIFKAKSVKVITKSKTYLNIDGEVKDIDNEILFTIKKEKLPVIISN</sequence>
<evidence type="ECO:0000256" key="12">
    <source>
        <dbReference type="ARBA" id="ARBA00023264"/>
    </source>
</evidence>
<comment type="similarity">
    <text evidence="2">Belongs to the diacylglycerol/lipid kinase family.</text>
</comment>
<evidence type="ECO:0000256" key="5">
    <source>
        <dbReference type="ARBA" id="ARBA00022723"/>
    </source>
</evidence>
<keyword evidence="11" id="KW-0594">Phospholipid biosynthesis</keyword>
<dbReference type="GO" id="GO:0046872">
    <property type="term" value="F:metal ion binding"/>
    <property type="evidence" value="ECO:0007669"/>
    <property type="project" value="UniProtKB-KW"/>
</dbReference>
<proteinExistence type="inferred from homology"/>
<dbReference type="GO" id="GO:0016301">
    <property type="term" value="F:kinase activity"/>
    <property type="evidence" value="ECO:0007669"/>
    <property type="project" value="UniProtKB-KW"/>
</dbReference>
<dbReference type="PROSITE" id="PS50146">
    <property type="entry name" value="DAGK"/>
    <property type="match status" value="1"/>
</dbReference>
<comment type="cofactor">
    <cofactor evidence="1">
        <name>Mg(2+)</name>
        <dbReference type="ChEBI" id="CHEBI:18420"/>
    </cofactor>
</comment>
<dbReference type="SMART" id="SM00046">
    <property type="entry name" value="DAGKc"/>
    <property type="match status" value="1"/>
</dbReference>
<dbReference type="Pfam" id="PF19279">
    <property type="entry name" value="YegS_C"/>
    <property type="match status" value="1"/>
</dbReference>
<keyword evidence="4" id="KW-0808">Transferase</keyword>
<keyword evidence="3" id="KW-0444">Lipid biosynthesis</keyword>
<evidence type="ECO:0000256" key="3">
    <source>
        <dbReference type="ARBA" id="ARBA00022516"/>
    </source>
</evidence>
<evidence type="ECO:0000256" key="8">
    <source>
        <dbReference type="ARBA" id="ARBA00022840"/>
    </source>
</evidence>